<feature type="region of interest" description="Disordered" evidence="1">
    <location>
        <begin position="40"/>
        <end position="62"/>
    </location>
</feature>
<comment type="caution">
    <text evidence="2">The sequence shown here is derived from an EMBL/GenBank/DDBJ whole genome shotgun (WGS) entry which is preliminary data.</text>
</comment>
<protein>
    <submittedName>
        <fullName evidence="2">Uncharacterized protein</fullName>
    </submittedName>
</protein>
<feature type="compositionally biased region" description="Basic and acidic residues" evidence="1">
    <location>
        <begin position="47"/>
        <end position="62"/>
    </location>
</feature>
<feature type="region of interest" description="Disordered" evidence="1">
    <location>
        <begin position="1"/>
        <end position="22"/>
    </location>
</feature>
<sequence>MTKQMTERDRQSQQLSGRQPYPAFKPVALPALAAAVQAANLRPTPPRQHELPAILRKEAMTD</sequence>
<dbReference type="Proteomes" id="UP000704176">
    <property type="component" value="Unassembled WGS sequence"/>
</dbReference>
<name>A0ABS7VL26_9HYPH</name>
<gene>
    <name evidence="2" type="ORF">K9B37_08025</name>
</gene>
<evidence type="ECO:0000313" key="2">
    <source>
        <dbReference type="EMBL" id="MBZ6076236.1"/>
    </source>
</evidence>
<dbReference type="RefSeq" id="WP_224312567.1">
    <property type="nucleotide sequence ID" value="NZ_JAIRBM010000005.1"/>
</dbReference>
<accession>A0ABS7VL26</accession>
<keyword evidence="3" id="KW-1185">Reference proteome</keyword>
<evidence type="ECO:0000256" key="1">
    <source>
        <dbReference type="SAM" id="MobiDB-lite"/>
    </source>
</evidence>
<dbReference type="EMBL" id="JAIRBM010000005">
    <property type="protein sequence ID" value="MBZ6076236.1"/>
    <property type="molecule type" value="Genomic_DNA"/>
</dbReference>
<evidence type="ECO:0000313" key="3">
    <source>
        <dbReference type="Proteomes" id="UP000704176"/>
    </source>
</evidence>
<organism evidence="2 3">
    <name type="scientific">Microvirga puerhi</name>
    <dbReference type="NCBI Taxonomy" id="2876078"/>
    <lineage>
        <taxon>Bacteria</taxon>
        <taxon>Pseudomonadati</taxon>
        <taxon>Pseudomonadota</taxon>
        <taxon>Alphaproteobacteria</taxon>
        <taxon>Hyphomicrobiales</taxon>
        <taxon>Methylobacteriaceae</taxon>
        <taxon>Microvirga</taxon>
    </lineage>
</organism>
<proteinExistence type="predicted"/>
<reference evidence="2 3" key="1">
    <citation type="submission" date="2021-09" db="EMBL/GenBank/DDBJ databases">
        <title>The complete genome sequence of a new microorganism.</title>
        <authorList>
            <person name="Zi Z."/>
        </authorList>
    </citation>
    <scope>NUCLEOTIDE SEQUENCE [LARGE SCALE GENOMIC DNA]</scope>
    <source>
        <strain evidence="2 3">WGZ8</strain>
    </source>
</reference>
<feature type="compositionally biased region" description="Basic and acidic residues" evidence="1">
    <location>
        <begin position="1"/>
        <end position="11"/>
    </location>
</feature>